<dbReference type="EMBL" id="FOCT01000011">
    <property type="protein sequence ID" value="SEO07214.1"/>
    <property type="molecule type" value="Genomic_DNA"/>
</dbReference>
<evidence type="ECO:0000256" key="2">
    <source>
        <dbReference type="ARBA" id="ARBA00007866"/>
    </source>
</evidence>
<organism evidence="11 12">
    <name type="scientific">Nitrosospira multiformis</name>
    <dbReference type="NCBI Taxonomy" id="1231"/>
    <lineage>
        <taxon>Bacteria</taxon>
        <taxon>Pseudomonadati</taxon>
        <taxon>Pseudomonadota</taxon>
        <taxon>Betaproteobacteria</taxon>
        <taxon>Nitrosomonadales</taxon>
        <taxon>Nitrosomonadaceae</taxon>
        <taxon>Nitrosospira</taxon>
    </lineage>
</organism>
<dbReference type="AlphaFoldDB" id="A0A1H8LQ56"/>
<dbReference type="CDD" id="cd13916">
    <property type="entry name" value="CuRO_HCO_II_like_1"/>
    <property type="match status" value="1"/>
</dbReference>
<feature type="domain" description="Cytochrome oxidase subunit II copper A binding" evidence="10">
    <location>
        <begin position="78"/>
        <end position="175"/>
    </location>
</feature>
<dbReference type="SUPFAM" id="SSF49503">
    <property type="entry name" value="Cupredoxins"/>
    <property type="match status" value="1"/>
</dbReference>
<keyword evidence="3" id="KW-0813">Transport</keyword>
<dbReference type="InterPro" id="IPR002429">
    <property type="entry name" value="CcO_II-like_C"/>
</dbReference>
<name>A0A1H8LQ56_9PROT</name>
<dbReference type="GO" id="GO:0042773">
    <property type="term" value="P:ATP synthesis coupled electron transport"/>
    <property type="evidence" value="ECO:0007669"/>
    <property type="project" value="TreeGrafter"/>
</dbReference>
<evidence type="ECO:0000256" key="6">
    <source>
        <dbReference type="ARBA" id="ARBA00023008"/>
    </source>
</evidence>
<protein>
    <submittedName>
        <fullName evidence="11">Cytochrome c oxidase subunit 2</fullName>
    </submittedName>
</protein>
<evidence type="ECO:0000256" key="8">
    <source>
        <dbReference type="ARBA" id="ARBA00047816"/>
    </source>
</evidence>
<comment type="similarity">
    <text evidence="2">Belongs to the cytochrome c oxidase subunit 2 family.</text>
</comment>
<proteinExistence type="inferred from homology"/>
<dbReference type="RefSeq" id="WP_081353914.1">
    <property type="nucleotide sequence ID" value="NZ_FOCT01000011.1"/>
</dbReference>
<accession>A0A1H8LQ56</accession>
<evidence type="ECO:0000256" key="7">
    <source>
        <dbReference type="ARBA" id="ARBA00023136"/>
    </source>
</evidence>
<dbReference type="PANTHER" id="PTHR22888:SF9">
    <property type="entry name" value="CYTOCHROME C OXIDASE SUBUNIT 2"/>
    <property type="match status" value="1"/>
</dbReference>
<reference evidence="11 12" key="1">
    <citation type="submission" date="2016-10" db="EMBL/GenBank/DDBJ databases">
        <authorList>
            <person name="de Groot N.N."/>
        </authorList>
    </citation>
    <scope>NUCLEOTIDE SEQUENCE [LARGE SCALE GENOMIC DNA]</scope>
    <source>
        <strain evidence="11 12">Nl18</strain>
    </source>
</reference>
<dbReference type="Pfam" id="PF00116">
    <property type="entry name" value="COX2"/>
    <property type="match status" value="1"/>
</dbReference>
<feature type="transmembrane region" description="Helical" evidence="9">
    <location>
        <begin position="6"/>
        <end position="27"/>
    </location>
</feature>
<evidence type="ECO:0000256" key="5">
    <source>
        <dbReference type="ARBA" id="ARBA00022982"/>
    </source>
</evidence>
<dbReference type="InterPro" id="IPR008972">
    <property type="entry name" value="Cupredoxin"/>
</dbReference>
<dbReference type="PROSITE" id="PS00078">
    <property type="entry name" value="COX2"/>
    <property type="match status" value="1"/>
</dbReference>
<dbReference type="PROSITE" id="PS50857">
    <property type="entry name" value="COX2_CUA"/>
    <property type="match status" value="1"/>
</dbReference>
<comment type="subcellular location">
    <subcellularLocation>
        <location evidence="1">Membrane</location>
    </subcellularLocation>
</comment>
<evidence type="ECO:0000259" key="10">
    <source>
        <dbReference type="PROSITE" id="PS50857"/>
    </source>
</evidence>
<dbReference type="GO" id="GO:0004129">
    <property type="term" value="F:cytochrome-c oxidase activity"/>
    <property type="evidence" value="ECO:0007669"/>
    <property type="project" value="UniProtKB-EC"/>
</dbReference>
<keyword evidence="9" id="KW-1133">Transmembrane helix</keyword>
<dbReference type="InterPro" id="IPR001505">
    <property type="entry name" value="Copper_CuA"/>
</dbReference>
<keyword evidence="9" id="KW-0812">Transmembrane</keyword>
<evidence type="ECO:0000313" key="11">
    <source>
        <dbReference type="EMBL" id="SEO07214.1"/>
    </source>
</evidence>
<dbReference type="Gene3D" id="2.60.40.420">
    <property type="entry name" value="Cupredoxins - blue copper proteins"/>
    <property type="match status" value="1"/>
</dbReference>
<evidence type="ECO:0000256" key="9">
    <source>
        <dbReference type="SAM" id="Phobius"/>
    </source>
</evidence>
<feature type="transmembrane region" description="Helical" evidence="9">
    <location>
        <begin position="48"/>
        <end position="69"/>
    </location>
</feature>
<keyword evidence="5" id="KW-0249">Electron transport</keyword>
<dbReference type="PANTHER" id="PTHR22888">
    <property type="entry name" value="CYTOCHROME C OXIDASE, SUBUNIT II"/>
    <property type="match status" value="1"/>
</dbReference>
<evidence type="ECO:0000256" key="3">
    <source>
        <dbReference type="ARBA" id="ARBA00022448"/>
    </source>
</evidence>
<keyword evidence="4" id="KW-0479">Metal-binding</keyword>
<comment type="catalytic activity">
    <reaction evidence="8">
        <text>4 Fe(II)-[cytochrome c] + O2 + 8 H(+)(in) = 4 Fe(III)-[cytochrome c] + 2 H2O + 4 H(+)(out)</text>
        <dbReference type="Rhea" id="RHEA:11436"/>
        <dbReference type="Rhea" id="RHEA-COMP:10350"/>
        <dbReference type="Rhea" id="RHEA-COMP:14399"/>
        <dbReference type="ChEBI" id="CHEBI:15377"/>
        <dbReference type="ChEBI" id="CHEBI:15378"/>
        <dbReference type="ChEBI" id="CHEBI:15379"/>
        <dbReference type="ChEBI" id="CHEBI:29033"/>
        <dbReference type="ChEBI" id="CHEBI:29034"/>
        <dbReference type="EC" id="7.1.1.9"/>
    </reaction>
</comment>
<gene>
    <name evidence="11" type="ORF">SAMN05216404_1115</name>
</gene>
<dbReference type="GO" id="GO:0016020">
    <property type="term" value="C:membrane"/>
    <property type="evidence" value="ECO:0007669"/>
    <property type="project" value="UniProtKB-SubCell"/>
</dbReference>
<dbReference type="Proteomes" id="UP000183898">
    <property type="component" value="Unassembled WGS sequence"/>
</dbReference>
<keyword evidence="6" id="KW-0186">Copper</keyword>
<keyword evidence="7 9" id="KW-0472">Membrane</keyword>
<evidence type="ECO:0000313" key="12">
    <source>
        <dbReference type="Proteomes" id="UP000183898"/>
    </source>
</evidence>
<dbReference type="InterPro" id="IPR045187">
    <property type="entry name" value="CcO_II"/>
</dbReference>
<evidence type="ECO:0000256" key="1">
    <source>
        <dbReference type="ARBA" id="ARBA00004370"/>
    </source>
</evidence>
<dbReference type="GO" id="GO:0005507">
    <property type="term" value="F:copper ion binding"/>
    <property type="evidence" value="ECO:0007669"/>
    <property type="project" value="InterPro"/>
</dbReference>
<sequence>MQETAWQVSLVLMLMITFGVVFVAINSGKREEEYGPLVKRAYSFRTKLFWAVALVFFPAMIYNLMGLPYSPKAVASSGPAQVINVTGHMWYWEMDRDQVEPNQPVDIRVTSADVNHGFGIYDSDLRLIAQAQAMPGYTNVIHITFPKEGTYRVLCMEYCGVAHHNMMTEIKVGKS</sequence>
<evidence type="ECO:0000256" key="4">
    <source>
        <dbReference type="ARBA" id="ARBA00022723"/>
    </source>
</evidence>